<sequence>MKKKIEISGCLICSAAKTFAISGCLCKLLVAVQETWEGRSSHQIPMSGKSRDLETLNFERLAKENQLTGLLHRVEMASEILERDHVAFEDRGDANNFCYLPESFEDLGGFRAYIVPLQTKLSNPARFLRHQAYLYTFLEASLSLRQFSVIVVEKGRPELYGGQPFSAAEMALSLKKT</sequence>
<accession>A0A6N2MW30</accession>
<dbReference type="PANTHER" id="PTHR34962">
    <property type="entry name" value="EMBRYO DEFECTIVE 1703-RELATED"/>
    <property type="match status" value="1"/>
</dbReference>
<dbReference type="EMBL" id="CAADRP010001996">
    <property type="protein sequence ID" value="VFU58647.1"/>
    <property type="molecule type" value="Genomic_DNA"/>
</dbReference>
<proteinExistence type="predicted"/>
<evidence type="ECO:0000313" key="1">
    <source>
        <dbReference type="EMBL" id="VFU58647.1"/>
    </source>
</evidence>
<name>A0A6N2MW30_SALVM</name>
<dbReference type="PANTHER" id="PTHR34962:SF3">
    <property type="entry name" value="ABC SUBFAMILY C PROTEIN"/>
    <property type="match status" value="1"/>
</dbReference>
<dbReference type="AlphaFoldDB" id="A0A6N2MW30"/>
<gene>
    <name evidence="1" type="ORF">SVIM_LOCUS429118</name>
</gene>
<organism evidence="1">
    <name type="scientific">Salix viminalis</name>
    <name type="common">Common osier</name>
    <name type="synonym">Basket willow</name>
    <dbReference type="NCBI Taxonomy" id="40686"/>
    <lineage>
        <taxon>Eukaryota</taxon>
        <taxon>Viridiplantae</taxon>
        <taxon>Streptophyta</taxon>
        <taxon>Embryophyta</taxon>
        <taxon>Tracheophyta</taxon>
        <taxon>Spermatophyta</taxon>
        <taxon>Magnoliopsida</taxon>
        <taxon>eudicotyledons</taxon>
        <taxon>Gunneridae</taxon>
        <taxon>Pentapetalae</taxon>
        <taxon>rosids</taxon>
        <taxon>fabids</taxon>
        <taxon>Malpighiales</taxon>
        <taxon>Salicaceae</taxon>
        <taxon>Saliceae</taxon>
        <taxon>Salix</taxon>
    </lineage>
</organism>
<protein>
    <submittedName>
        <fullName evidence="1">Uncharacterized protein</fullName>
    </submittedName>
</protein>
<reference evidence="1" key="1">
    <citation type="submission" date="2019-03" db="EMBL/GenBank/DDBJ databases">
        <authorList>
            <person name="Mank J."/>
            <person name="Almeida P."/>
        </authorList>
    </citation>
    <scope>NUCLEOTIDE SEQUENCE</scope>
    <source>
        <strain evidence="1">78183</strain>
    </source>
</reference>